<dbReference type="EMBL" id="BPLR01005141">
    <property type="protein sequence ID" value="GIY00072.1"/>
    <property type="molecule type" value="Genomic_DNA"/>
</dbReference>
<gene>
    <name evidence="1" type="ORF">CEXT_465841</name>
</gene>
<protein>
    <submittedName>
        <fullName evidence="1">Uncharacterized protein</fullName>
    </submittedName>
</protein>
<evidence type="ECO:0000313" key="2">
    <source>
        <dbReference type="Proteomes" id="UP001054945"/>
    </source>
</evidence>
<evidence type="ECO:0000313" key="1">
    <source>
        <dbReference type="EMBL" id="GIY00072.1"/>
    </source>
</evidence>
<proteinExistence type="predicted"/>
<accession>A0AAV4PV85</accession>
<dbReference type="Proteomes" id="UP001054945">
    <property type="component" value="Unassembled WGS sequence"/>
</dbReference>
<dbReference type="AlphaFoldDB" id="A0AAV4PV85"/>
<comment type="caution">
    <text evidence="1">The sequence shown here is derived from an EMBL/GenBank/DDBJ whole genome shotgun (WGS) entry which is preliminary data.</text>
</comment>
<reference evidence="1 2" key="1">
    <citation type="submission" date="2021-06" db="EMBL/GenBank/DDBJ databases">
        <title>Caerostris extrusa draft genome.</title>
        <authorList>
            <person name="Kono N."/>
            <person name="Arakawa K."/>
        </authorList>
    </citation>
    <scope>NUCLEOTIDE SEQUENCE [LARGE SCALE GENOMIC DNA]</scope>
</reference>
<name>A0AAV4PV85_CAEEX</name>
<sequence length="117" mass="13970">MVYKLVRFYTRVQKNNSDRRRKTVDQFKYFHATNCRSDYFNHRYTLYPSERAASGKTITTRPAPIRATPFQCVCECQVHNHLLPSRRVQDNWSQNRGQVIAVDIHLQLDGRGERRKR</sequence>
<keyword evidence="2" id="KW-1185">Reference proteome</keyword>
<organism evidence="1 2">
    <name type="scientific">Caerostris extrusa</name>
    <name type="common">Bark spider</name>
    <name type="synonym">Caerostris bankana</name>
    <dbReference type="NCBI Taxonomy" id="172846"/>
    <lineage>
        <taxon>Eukaryota</taxon>
        <taxon>Metazoa</taxon>
        <taxon>Ecdysozoa</taxon>
        <taxon>Arthropoda</taxon>
        <taxon>Chelicerata</taxon>
        <taxon>Arachnida</taxon>
        <taxon>Araneae</taxon>
        <taxon>Araneomorphae</taxon>
        <taxon>Entelegynae</taxon>
        <taxon>Araneoidea</taxon>
        <taxon>Araneidae</taxon>
        <taxon>Caerostris</taxon>
    </lineage>
</organism>